<dbReference type="WBParaSite" id="PSU_v2.g9912.t1">
    <property type="protein sequence ID" value="PSU_v2.g9912.t1"/>
    <property type="gene ID" value="PSU_v2.g9912"/>
</dbReference>
<accession>A0A914ZB79</accession>
<feature type="compositionally biased region" description="Polar residues" evidence="1">
    <location>
        <begin position="28"/>
        <end position="49"/>
    </location>
</feature>
<evidence type="ECO:0000313" key="3">
    <source>
        <dbReference type="WBParaSite" id="PSU_v2.g9912.t1"/>
    </source>
</evidence>
<protein>
    <submittedName>
        <fullName evidence="3">Uncharacterized protein</fullName>
    </submittedName>
</protein>
<organism evidence="2 3">
    <name type="scientific">Panagrolaimus superbus</name>
    <dbReference type="NCBI Taxonomy" id="310955"/>
    <lineage>
        <taxon>Eukaryota</taxon>
        <taxon>Metazoa</taxon>
        <taxon>Ecdysozoa</taxon>
        <taxon>Nematoda</taxon>
        <taxon>Chromadorea</taxon>
        <taxon>Rhabditida</taxon>
        <taxon>Tylenchina</taxon>
        <taxon>Panagrolaimomorpha</taxon>
        <taxon>Panagrolaimoidea</taxon>
        <taxon>Panagrolaimidae</taxon>
        <taxon>Panagrolaimus</taxon>
    </lineage>
</organism>
<proteinExistence type="predicted"/>
<feature type="compositionally biased region" description="Low complexity" evidence="1">
    <location>
        <begin position="50"/>
        <end position="84"/>
    </location>
</feature>
<feature type="region of interest" description="Disordered" evidence="1">
    <location>
        <begin position="22"/>
        <end position="98"/>
    </location>
</feature>
<dbReference type="AlphaFoldDB" id="A0A914ZB79"/>
<dbReference type="Proteomes" id="UP000887577">
    <property type="component" value="Unplaced"/>
</dbReference>
<sequence>MLATNPSPGLSQFSVNLLSEPVDLRNCSPPNGINTRSFSPKSTDENVSGSSATTTSSPSTTPALLNNNNNNNNDGIDGNNTNDTAKSGPGSNDSSKNDNIFENISLLAQGNLWGNALGNNDHQHQQQHQQALMDAALFAMTTQPMNASLRDPEVLQQFLKQHALQFLH</sequence>
<evidence type="ECO:0000256" key="1">
    <source>
        <dbReference type="SAM" id="MobiDB-lite"/>
    </source>
</evidence>
<reference evidence="3" key="1">
    <citation type="submission" date="2022-11" db="UniProtKB">
        <authorList>
            <consortium name="WormBaseParasite"/>
        </authorList>
    </citation>
    <scope>IDENTIFICATION</scope>
</reference>
<keyword evidence="2" id="KW-1185">Reference proteome</keyword>
<name>A0A914ZB79_9BILA</name>
<feature type="compositionally biased region" description="Polar residues" evidence="1">
    <location>
        <begin position="89"/>
        <end position="98"/>
    </location>
</feature>
<evidence type="ECO:0000313" key="2">
    <source>
        <dbReference type="Proteomes" id="UP000887577"/>
    </source>
</evidence>